<reference evidence="2" key="1">
    <citation type="submission" date="2021-04" db="EMBL/GenBank/DDBJ databases">
        <authorList>
            <person name="Postec A."/>
        </authorList>
    </citation>
    <scope>NUCLEOTIDE SEQUENCE</scope>
    <source>
        <strain evidence="2">F1F22</strain>
    </source>
</reference>
<accession>A0AAX3BE44</accession>
<dbReference type="Proteomes" id="UP001056539">
    <property type="component" value="Chromosome"/>
</dbReference>
<dbReference type="AlphaFoldDB" id="A0AAX3BE44"/>
<dbReference type="PROSITE" id="PS51781">
    <property type="entry name" value="SH3B"/>
    <property type="match status" value="1"/>
</dbReference>
<keyword evidence="3" id="KW-1185">Reference proteome</keyword>
<evidence type="ECO:0000259" key="1">
    <source>
        <dbReference type="PROSITE" id="PS51781"/>
    </source>
</evidence>
<reference evidence="2" key="2">
    <citation type="submission" date="2022-06" db="EMBL/GenBank/DDBJ databases">
        <title>Thermospira aquatica gen. nov., sp. nov.</title>
        <authorList>
            <person name="Ben Ali Gam Z."/>
            <person name="Labat M."/>
        </authorList>
    </citation>
    <scope>NUCLEOTIDE SEQUENCE</scope>
    <source>
        <strain evidence="2">F1F22</strain>
    </source>
</reference>
<organism evidence="2 3">
    <name type="scientific">Thermospira aquatica</name>
    <dbReference type="NCBI Taxonomy" id="2828656"/>
    <lineage>
        <taxon>Bacteria</taxon>
        <taxon>Pseudomonadati</taxon>
        <taxon>Spirochaetota</taxon>
        <taxon>Spirochaetia</taxon>
        <taxon>Brevinematales</taxon>
        <taxon>Thermospiraceae</taxon>
        <taxon>Thermospira</taxon>
    </lineage>
</organism>
<dbReference type="KEGG" id="taqu:KDW03_02090"/>
<gene>
    <name evidence="2" type="ORF">KDW03_02090</name>
</gene>
<protein>
    <submittedName>
        <fullName evidence="2">SH3 domain-containing protein</fullName>
    </submittedName>
</protein>
<dbReference type="Gene3D" id="2.30.30.40">
    <property type="entry name" value="SH3 Domains"/>
    <property type="match status" value="1"/>
</dbReference>
<evidence type="ECO:0000313" key="3">
    <source>
        <dbReference type="Proteomes" id="UP001056539"/>
    </source>
</evidence>
<sequence>MRSLLFILVICVISNGVYSIEIKPFGSNSVYVIDREVELFEQPSANSMKLMQLPYLQCVNILGKTNIIMASNSNVTEWFYIDSGMSSNQEMVLTDNGWKVLTIQGWTERRHLAGKNDFKPVKKIQEMFIEAFDEEGGVVYYRIYSNGTYRIITKNLVYNVDNKSLKGKIYKFKNIIMLGNNVDIFYYDEKGKLRVPFAYSTKVITDKNKFPKWAEYENPVQREGYYYIYGDDVNLLEKPDTNSAVIIQLKRGTRVKISDWLVVGYEIENSDGVRRKGYWLYVDTGIKDKKGDTIKGWVMDVYLEEEY</sequence>
<dbReference type="EMBL" id="CP073355">
    <property type="protein sequence ID" value="URA10617.1"/>
    <property type="molecule type" value="Genomic_DNA"/>
</dbReference>
<evidence type="ECO:0000313" key="2">
    <source>
        <dbReference type="EMBL" id="URA10617.1"/>
    </source>
</evidence>
<dbReference type="RefSeq" id="WP_271435745.1">
    <property type="nucleotide sequence ID" value="NZ_CP073355.1"/>
</dbReference>
<dbReference type="InterPro" id="IPR003646">
    <property type="entry name" value="SH3-like_bac-type"/>
</dbReference>
<feature type="domain" description="SH3b" evidence="1">
    <location>
        <begin position="223"/>
        <end position="288"/>
    </location>
</feature>
<proteinExistence type="predicted"/>
<name>A0AAX3BE44_9SPIR</name>